<feature type="region of interest" description="Disordered" evidence="1">
    <location>
        <begin position="1"/>
        <end position="50"/>
    </location>
</feature>
<evidence type="ECO:0000313" key="3">
    <source>
        <dbReference type="Proteomes" id="UP000006222"/>
    </source>
</evidence>
<feature type="region of interest" description="Disordered" evidence="1">
    <location>
        <begin position="67"/>
        <end position="90"/>
    </location>
</feature>
<dbReference type="Proteomes" id="UP000006222">
    <property type="component" value="Unassembled WGS sequence"/>
</dbReference>
<reference evidence="2 3" key="1">
    <citation type="journal article" date="2013" name="Mar. Genomics">
        <title>Expression of sulfatases in Rhodopirellula baltica and the diversity of sulfatases in the genus Rhodopirellula.</title>
        <authorList>
            <person name="Wegner C.E."/>
            <person name="Richter-Heitmann T."/>
            <person name="Klindworth A."/>
            <person name="Klockow C."/>
            <person name="Richter M."/>
            <person name="Achstetter T."/>
            <person name="Glockner F.O."/>
            <person name="Harder J."/>
        </authorList>
    </citation>
    <scope>NUCLEOTIDE SEQUENCE [LARGE SCALE GENOMIC DNA]</scope>
    <source>
        <strain evidence="2 3">WH47</strain>
    </source>
</reference>
<organism evidence="2 3">
    <name type="scientific">Rhodopirellula baltica WH47</name>
    <dbReference type="NCBI Taxonomy" id="991778"/>
    <lineage>
        <taxon>Bacteria</taxon>
        <taxon>Pseudomonadati</taxon>
        <taxon>Planctomycetota</taxon>
        <taxon>Planctomycetia</taxon>
        <taxon>Pirellulales</taxon>
        <taxon>Pirellulaceae</taxon>
        <taxon>Rhodopirellula</taxon>
    </lineage>
</organism>
<feature type="compositionally biased region" description="Polar residues" evidence="1">
    <location>
        <begin position="81"/>
        <end position="90"/>
    </location>
</feature>
<name>F2AKS3_RHOBT</name>
<dbReference type="AlphaFoldDB" id="F2AKS3"/>
<feature type="compositionally biased region" description="Polar residues" evidence="1">
    <location>
        <begin position="28"/>
        <end position="50"/>
    </location>
</feature>
<protein>
    <submittedName>
        <fullName evidence="2">Uncharacterized protein</fullName>
    </submittedName>
</protein>
<evidence type="ECO:0000256" key="1">
    <source>
        <dbReference type="SAM" id="MobiDB-lite"/>
    </source>
</evidence>
<gene>
    <name evidence="2" type="ORF">RBWH47_01487</name>
</gene>
<proteinExistence type="predicted"/>
<accession>F2AKS3</accession>
<comment type="caution">
    <text evidence="2">The sequence shown here is derived from an EMBL/GenBank/DDBJ whole genome shotgun (WGS) entry which is preliminary data.</text>
</comment>
<evidence type="ECO:0000313" key="2">
    <source>
        <dbReference type="EMBL" id="EGF29703.1"/>
    </source>
</evidence>
<dbReference type="EMBL" id="AFAR01000015">
    <property type="protein sequence ID" value="EGF29703.1"/>
    <property type="molecule type" value="Genomic_DNA"/>
</dbReference>
<sequence>MVDWQQEAAGVSTDAQHPDATVALSETDAAQQQGGCSIGQTHNASTASKAGTRSTVWLNAVGLMSSVIRSKPRSGRGKSSNTGSEMFSQP</sequence>